<dbReference type="Proteomes" id="UP000694843">
    <property type="component" value="Unplaced"/>
</dbReference>
<protein>
    <submittedName>
        <fullName evidence="3">Probable cyclin-dependent serine/threonine-protein kinase DDB_G0292550</fullName>
    </submittedName>
</protein>
<keyword evidence="3" id="KW-0418">Kinase</keyword>
<dbReference type="KEGG" id="hazt:108679751"/>
<dbReference type="RefSeq" id="XP_018023958.1">
    <property type="nucleotide sequence ID" value="XM_018168469.1"/>
</dbReference>
<reference evidence="3" key="1">
    <citation type="submission" date="2025-08" db="UniProtKB">
        <authorList>
            <consortium name="RefSeq"/>
        </authorList>
    </citation>
    <scope>IDENTIFICATION</scope>
</reference>
<dbReference type="GO" id="GO:0016301">
    <property type="term" value="F:kinase activity"/>
    <property type="evidence" value="ECO:0007669"/>
    <property type="project" value="UniProtKB-KW"/>
</dbReference>
<accession>A0A8B7PCZ5</accession>
<evidence type="ECO:0000256" key="1">
    <source>
        <dbReference type="SAM" id="MobiDB-lite"/>
    </source>
</evidence>
<keyword evidence="3" id="KW-0808">Transferase</keyword>
<feature type="non-terminal residue" evidence="3">
    <location>
        <position position="240"/>
    </location>
</feature>
<feature type="region of interest" description="Disordered" evidence="1">
    <location>
        <begin position="90"/>
        <end position="119"/>
    </location>
</feature>
<organism evidence="2 3">
    <name type="scientific">Hyalella azteca</name>
    <name type="common">Amphipod</name>
    <dbReference type="NCBI Taxonomy" id="294128"/>
    <lineage>
        <taxon>Eukaryota</taxon>
        <taxon>Metazoa</taxon>
        <taxon>Ecdysozoa</taxon>
        <taxon>Arthropoda</taxon>
        <taxon>Crustacea</taxon>
        <taxon>Multicrustacea</taxon>
        <taxon>Malacostraca</taxon>
        <taxon>Eumalacostraca</taxon>
        <taxon>Peracarida</taxon>
        <taxon>Amphipoda</taxon>
        <taxon>Senticaudata</taxon>
        <taxon>Talitrida</taxon>
        <taxon>Talitroidea</taxon>
        <taxon>Hyalellidae</taxon>
        <taxon>Hyalella</taxon>
    </lineage>
</organism>
<feature type="compositionally biased region" description="Low complexity" evidence="1">
    <location>
        <begin position="35"/>
        <end position="44"/>
    </location>
</feature>
<name>A0A8B7PCZ5_HYAAZ</name>
<evidence type="ECO:0000313" key="3">
    <source>
        <dbReference type="RefSeq" id="XP_018023958.1"/>
    </source>
</evidence>
<proteinExistence type="predicted"/>
<gene>
    <name evidence="3" type="primary">LOC108679751</name>
</gene>
<dbReference type="GeneID" id="108679751"/>
<feature type="region of interest" description="Disordered" evidence="1">
    <location>
        <begin position="1"/>
        <end position="59"/>
    </location>
</feature>
<evidence type="ECO:0000313" key="2">
    <source>
        <dbReference type="Proteomes" id="UP000694843"/>
    </source>
</evidence>
<dbReference type="AlphaFoldDB" id="A0A8B7PCZ5"/>
<keyword evidence="2" id="KW-1185">Reference proteome</keyword>
<sequence>MDGKSDTSECLDNYTKHGHKNENNSKHSHNKHNNMKYNNNSDNNNDAHTIDLNQHTNDHNNNDNNGECCSQRQCRSRGGLFRATRGISESETAAEYPRNLGFNSGKTVPMEDGSQSSDFQEHVRMENKFRCSDSEENMQTRKKIHAQASLYHQQPYDASGEALGRFLDTANQNFDTSAGHSHLTPSSHIGMGDFLPHCSPSADPHCPHSADPHCPISADPHCPLSMDPHCPLSAGPHCPL</sequence>